<sequence>METPFIHIASHYDRQHRLIVFIHPHNFPSEQSPYFQQDLNDQLSIIPPNAPITLVYCHAPFGFENISLFSVRAFRAAYEKYIPDTLRSRIQRIIPLHLSFVMRSYIYMASFQMQHAEYSKIHYCDLIADLEKELGVDATLLPFRMVDFDYDETMRCWVDRQNENKAPGQSSTAVPDPSKSLLDMSSVSFSSLEQQLPPSEPAQSGASLEP</sequence>
<accession>A0A2V3IR04</accession>
<name>A0A2V3IR04_9FLOR</name>
<feature type="compositionally biased region" description="Low complexity" evidence="1">
    <location>
        <begin position="178"/>
        <end position="192"/>
    </location>
</feature>
<evidence type="ECO:0000313" key="3">
    <source>
        <dbReference type="EMBL" id="PXF44524.1"/>
    </source>
</evidence>
<dbReference type="Proteomes" id="UP000247409">
    <property type="component" value="Unassembled WGS sequence"/>
</dbReference>
<comment type="caution">
    <text evidence="3">The sequence shown here is derived from an EMBL/GenBank/DDBJ whole genome shotgun (WGS) entry which is preliminary data.</text>
</comment>
<evidence type="ECO:0000313" key="4">
    <source>
        <dbReference type="Proteomes" id="UP000247409"/>
    </source>
</evidence>
<dbReference type="Gene3D" id="3.40.525.10">
    <property type="entry name" value="CRAL-TRIO lipid binding domain"/>
    <property type="match status" value="1"/>
</dbReference>
<dbReference type="InterPro" id="IPR001251">
    <property type="entry name" value="CRAL-TRIO_dom"/>
</dbReference>
<dbReference type="Pfam" id="PF13716">
    <property type="entry name" value="CRAL_TRIO_2"/>
    <property type="match status" value="1"/>
</dbReference>
<keyword evidence="4" id="KW-1185">Reference proteome</keyword>
<dbReference type="EMBL" id="NBIV01000088">
    <property type="protein sequence ID" value="PXF44524.1"/>
    <property type="molecule type" value="Genomic_DNA"/>
</dbReference>
<evidence type="ECO:0000259" key="2">
    <source>
        <dbReference type="Pfam" id="PF13716"/>
    </source>
</evidence>
<evidence type="ECO:0000256" key="1">
    <source>
        <dbReference type="SAM" id="MobiDB-lite"/>
    </source>
</evidence>
<dbReference type="AlphaFoldDB" id="A0A2V3IR04"/>
<feature type="region of interest" description="Disordered" evidence="1">
    <location>
        <begin position="162"/>
        <end position="210"/>
    </location>
</feature>
<feature type="compositionally biased region" description="Polar residues" evidence="1">
    <location>
        <begin position="193"/>
        <end position="210"/>
    </location>
</feature>
<reference evidence="3 4" key="1">
    <citation type="journal article" date="2018" name="Mol. Biol. Evol.">
        <title>Analysis of the draft genome of the red seaweed Gracilariopsis chorda provides insights into genome size evolution in Rhodophyta.</title>
        <authorList>
            <person name="Lee J."/>
            <person name="Yang E.C."/>
            <person name="Graf L."/>
            <person name="Yang J.H."/>
            <person name="Qiu H."/>
            <person name="Zel Zion U."/>
            <person name="Chan C.X."/>
            <person name="Stephens T.G."/>
            <person name="Weber A.P.M."/>
            <person name="Boo G.H."/>
            <person name="Boo S.M."/>
            <person name="Kim K.M."/>
            <person name="Shin Y."/>
            <person name="Jung M."/>
            <person name="Lee S.J."/>
            <person name="Yim H.S."/>
            <person name="Lee J.H."/>
            <person name="Bhattacharya D."/>
            <person name="Yoon H.S."/>
        </authorList>
    </citation>
    <scope>NUCLEOTIDE SEQUENCE [LARGE SCALE GENOMIC DNA]</scope>
    <source>
        <strain evidence="3 4">SKKU-2015</strain>
        <tissue evidence="3">Whole body</tissue>
    </source>
</reference>
<organism evidence="3 4">
    <name type="scientific">Gracilariopsis chorda</name>
    <dbReference type="NCBI Taxonomy" id="448386"/>
    <lineage>
        <taxon>Eukaryota</taxon>
        <taxon>Rhodophyta</taxon>
        <taxon>Florideophyceae</taxon>
        <taxon>Rhodymeniophycidae</taxon>
        <taxon>Gracilariales</taxon>
        <taxon>Gracilariaceae</taxon>
        <taxon>Gracilariopsis</taxon>
    </lineage>
</organism>
<protein>
    <recommendedName>
        <fullName evidence="2">CRAL-TRIO domain-containing protein</fullName>
    </recommendedName>
</protein>
<gene>
    <name evidence="3" type="ORF">BWQ96_05702</name>
</gene>
<dbReference type="InterPro" id="IPR036865">
    <property type="entry name" value="CRAL-TRIO_dom_sf"/>
</dbReference>
<feature type="domain" description="CRAL-TRIO" evidence="2">
    <location>
        <begin position="49"/>
        <end position="134"/>
    </location>
</feature>
<proteinExistence type="predicted"/>